<dbReference type="InterPro" id="IPR023393">
    <property type="entry name" value="START-like_dom_sf"/>
</dbReference>
<dbReference type="PATRIC" id="fig|1202724.3.peg.2817"/>
<comment type="caution">
    <text evidence="1">The sequence shown here is derived from an EMBL/GenBank/DDBJ whole genome shotgun (WGS) entry which is preliminary data.</text>
</comment>
<dbReference type="Proteomes" id="UP000037755">
    <property type="component" value="Unassembled WGS sequence"/>
</dbReference>
<dbReference type="Gene3D" id="3.30.530.20">
    <property type="match status" value="1"/>
</dbReference>
<dbReference type="SUPFAM" id="SSF55961">
    <property type="entry name" value="Bet v1-like"/>
    <property type="match status" value="1"/>
</dbReference>
<gene>
    <name evidence="1" type="ORF">AM493_13605</name>
</gene>
<dbReference type="AlphaFoldDB" id="A0A0M9VIR5"/>
<dbReference type="OrthoDB" id="287565at2"/>
<proteinExistence type="predicted"/>
<organism evidence="1 2">
    <name type="scientific">Flavobacterium akiainvivens</name>
    <dbReference type="NCBI Taxonomy" id="1202724"/>
    <lineage>
        <taxon>Bacteria</taxon>
        <taxon>Pseudomonadati</taxon>
        <taxon>Bacteroidota</taxon>
        <taxon>Flavobacteriia</taxon>
        <taxon>Flavobacteriales</taxon>
        <taxon>Flavobacteriaceae</taxon>
        <taxon>Flavobacterium</taxon>
    </lineage>
</organism>
<reference evidence="1 2" key="1">
    <citation type="submission" date="2015-08" db="EMBL/GenBank/DDBJ databases">
        <title>Whole genome sequence of Flavobacterium akiainvivens IK-1T, from decaying Wikstroemia oahuensis, an endemic Hawaiian shrub.</title>
        <authorList>
            <person name="Wan X."/>
            <person name="Hou S."/>
            <person name="Saito J."/>
            <person name="Donachie S."/>
        </authorList>
    </citation>
    <scope>NUCLEOTIDE SEQUENCE [LARGE SCALE GENOMIC DNA]</scope>
    <source>
        <strain evidence="1 2">IK-1</strain>
    </source>
</reference>
<keyword evidence="2" id="KW-1185">Reference proteome</keyword>
<accession>A0A0M9VIR5</accession>
<evidence type="ECO:0008006" key="3">
    <source>
        <dbReference type="Google" id="ProtNLM"/>
    </source>
</evidence>
<evidence type="ECO:0000313" key="1">
    <source>
        <dbReference type="EMBL" id="KOS06952.1"/>
    </source>
</evidence>
<name>A0A0M9VIR5_9FLAO</name>
<dbReference type="STRING" id="1202724.AM493_13605"/>
<protein>
    <recommendedName>
        <fullName evidence="3">ATPase</fullName>
    </recommendedName>
</protein>
<dbReference type="RefSeq" id="WP_054408578.1">
    <property type="nucleotide sequence ID" value="NZ_FOYA01000009.1"/>
</dbReference>
<dbReference type="CDD" id="cd07814">
    <property type="entry name" value="SRPBCC_CalC_Aha1-like"/>
    <property type="match status" value="1"/>
</dbReference>
<evidence type="ECO:0000313" key="2">
    <source>
        <dbReference type="Proteomes" id="UP000037755"/>
    </source>
</evidence>
<sequence>MNNYYALIETPKPSGELYTAINNVAGWWTENMEGNTQNVGDAFTVTFGETHMKLKVEALVPNQKVIWRVTDSHKHFVTRHNEWNGTQIVFEITGGTITFNHFGLEPQLECYEICEGGWNHYLASLKLLIETGTGNADKKV</sequence>
<dbReference type="EMBL" id="LIYD01000005">
    <property type="protein sequence ID" value="KOS06952.1"/>
    <property type="molecule type" value="Genomic_DNA"/>
</dbReference>